<keyword evidence="9" id="KW-1185">Reference proteome</keyword>
<keyword evidence="3 6" id="KW-1133">Transmembrane helix</keyword>
<dbReference type="Proteomes" id="UP000243723">
    <property type="component" value="Unassembled WGS sequence"/>
</dbReference>
<name>A0A2P7Z1X5_9PEZI</name>
<evidence type="ECO:0000256" key="6">
    <source>
        <dbReference type="SAM" id="Phobius"/>
    </source>
</evidence>
<comment type="subcellular location">
    <subcellularLocation>
        <location evidence="1">Membrane</location>
        <topology evidence="1">Multi-pass membrane protein</topology>
    </subcellularLocation>
</comment>
<dbReference type="AlphaFoldDB" id="A0A2P7Z1X5"/>
<dbReference type="OrthoDB" id="408702at2759"/>
<proteinExistence type="inferred from homology"/>
<reference evidence="8 9" key="1">
    <citation type="submission" date="2017-05" db="EMBL/GenBank/DDBJ databases">
        <title>Draft genome sequence of Elsinoe australis.</title>
        <authorList>
            <person name="Cheng Q."/>
        </authorList>
    </citation>
    <scope>NUCLEOTIDE SEQUENCE [LARGE SCALE GENOMIC DNA]</scope>
    <source>
        <strain evidence="8 9">NL1</strain>
    </source>
</reference>
<feature type="transmembrane region" description="Helical" evidence="6">
    <location>
        <begin position="48"/>
        <end position="73"/>
    </location>
</feature>
<evidence type="ECO:0000256" key="5">
    <source>
        <dbReference type="ARBA" id="ARBA00038359"/>
    </source>
</evidence>
<feature type="transmembrane region" description="Helical" evidence="6">
    <location>
        <begin position="177"/>
        <end position="197"/>
    </location>
</feature>
<evidence type="ECO:0000313" key="8">
    <source>
        <dbReference type="EMBL" id="PSK42214.1"/>
    </source>
</evidence>
<evidence type="ECO:0000256" key="3">
    <source>
        <dbReference type="ARBA" id="ARBA00022989"/>
    </source>
</evidence>
<feature type="transmembrane region" description="Helical" evidence="6">
    <location>
        <begin position="93"/>
        <end position="115"/>
    </location>
</feature>
<accession>A0A2P7Z1X5</accession>
<organism evidence="8 9">
    <name type="scientific">Elsinoe australis</name>
    <dbReference type="NCBI Taxonomy" id="40998"/>
    <lineage>
        <taxon>Eukaryota</taxon>
        <taxon>Fungi</taxon>
        <taxon>Dikarya</taxon>
        <taxon>Ascomycota</taxon>
        <taxon>Pezizomycotina</taxon>
        <taxon>Dothideomycetes</taxon>
        <taxon>Dothideomycetidae</taxon>
        <taxon>Myriangiales</taxon>
        <taxon>Elsinoaceae</taxon>
        <taxon>Elsinoe</taxon>
    </lineage>
</organism>
<feature type="transmembrane region" description="Helical" evidence="6">
    <location>
        <begin position="248"/>
        <end position="265"/>
    </location>
</feature>
<comment type="similarity">
    <text evidence="5">Belongs to the SAT4 family.</text>
</comment>
<evidence type="ECO:0000259" key="7">
    <source>
        <dbReference type="Pfam" id="PF20684"/>
    </source>
</evidence>
<evidence type="ECO:0000256" key="2">
    <source>
        <dbReference type="ARBA" id="ARBA00022692"/>
    </source>
</evidence>
<keyword evidence="4 6" id="KW-0472">Membrane</keyword>
<dbReference type="GO" id="GO:0016020">
    <property type="term" value="C:membrane"/>
    <property type="evidence" value="ECO:0007669"/>
    <property type="project" value="UniProtKB-SubCell"/>
</dbReference>
<dbReference type="PANTHER" id="PTHR33048:SF165">
    <property type="entry name" value="INTEGRAL MEMBRANE PROTEIN"/>
    <property type="match status" value="1"/>
</dbReference>
<dbReference type="EMBL" id="NHZQ01000335">
    <property type="protein sequence ID" value="PSK42214.1"/>
    <property type="molecule type" value="Genomic_DNA"/>
</dbReference>
<feature type="transmembrane region" description="Helical" evidence="6">
    <location>
        <begin position="127"/>
        <end position="149"/>
    </location>
</feature>
<evidence type="ECO:0000313" key="9">
    <source>
        <dbReference type="Proteomes" id="UP000243723"/>
    </source>
</evidence>
<comment type="caution">
    <text evidence="8">The sequence shown here is derived from an EMBL/GenBank/DDBJ whole genome shotgun (WGS) entry which is preliminary data.</text>
</comment>
<dbReference type="Pfam" id="PF20684">
    <property type="entry name" value="Fung_rhodopsin"/>
    <property type="match status" value="1"/>
</dbReference>
<dbReference type="PANTHER" id="PTHR33048">
    <property type="entry name" value="PTH11-LIKE INTEGRAL MEMBRANE PROTEIN (AFU_ORTHOLOGUE AFUA_5G11245)"/>
    <property type="match status" value="1"/>
</dbReference>
<evidence type="ECO:0000256" key="1">
    <source>
        <dbReference type="ARBA" id="ARBA00004141"/>
    </source>
</evidence>
<dbReference type="InterPro" id="IPR049326">
    <property type="entry name" value="Rhodopsin_dom_fungi"/>
</dbReference>
<feature type="transmembrane region" description="Helical" evidence="6">
    <location>
        <begin position="209"/>
        <end position="228"/>
    </location>
</feature>
<protein>
    <recommendedName>
        <fullName evidence="7">Rhodopsin domain-containing protein</fullName>
    </recommendedName>
</protein>
<feature type="domain" description="Rhodopsin" evidence="7">
    <location>
        <begin position="32"/>
        <end position="272"/>
    </location>
</feature>
<keyword evidence="2 6" id="KW-0812">Transmembrane</keyword>
<dbReference type="STRING" id="40998.A0A2P7Z1X5"/>
<evidence type="ECO:0000256" key="4">
    <source>
        <dbReference type="ARBA" id="ARBA00023136"/>
    </source>
</evidence>
<gene>
    <name evidence="8" type="ORF">B9Z65_4128</name>
</gene>
<feature type="transmembrane region" description="Helical" evidence="6">
    <location>
        <begin position="12"/>
        <end position="36"/>
    </location>
</feature>
<dbReference type="InterPro" id="IPR052337">
    <property type="entry name" value="SAT4-like"/>
</dbReference>
<sequence length="363" mass="39293">MSTSYTPYGGKGPALVAIGTPLCGTAIILLLLRAYAASRINGRWRWDFIWAVLAGVFGLASYIAATFAILSGLGNHIKNLSYPDIFQSLHRVWVALYISLPAGVFAKFSIIALLLTIQGPNARKKSYVLYGIGALIAASSMVQMFLSLFQCEPIAKLWEPTLDGSCPRLKLAGSFSYYQGAVVVAADVILALWPITIVWDLQTATRVKVGFCTLMAVGILPTIGAILRMKMLPYIAHSDDLTYDFYQFMAWGTVELWSVIILGSIPPLRPLFLRVVYGIKSKGTSYGTSHGPATLAGGAGTMASRPADKSTIQLNVMEKAKTTGKTFSKAGLSGRGSDEEGLITPDNHDILVSHKYTVEEERV</sequence>